<evidence type="ECO:0000256" key="1">
    <source>
        <dbReference type="SAM" id="MobiDB-lite"/>
    </source>
</evidence>
<organism evidence="2 3">
    <name type="scientific">Anaeromyces robustus</name>
    <dbReference type="NCBI Taxonomy" id="1754192"/>
    <lineage>
        <taxon>Eukaryota</taxon>
        <taxon>Fungi</taxon>
        <taxon>Fungi incertae sedis</taxon>
        <taxon>Chytridiomycota</taxon>
        <taxon>Chytridiomycota incertae sedis</taxon>
        <taxon>Neocallimastigomycetes</taxon>
        <taxon>Neocallimastigales</taxon>
        <taxon>Neocallimastigaceae</taxon>
        <taxon>Anaeromyces</taxon>
    </lineage>
</organism>
<evidence type="ECO:0000313" key="2">
    <source>
        <dbReference type="EMBL" id="ORX81201.1"/>
    </source>
</evidence>
<dbReference type="Proteomes" id="UP000193944">
    <property type="component" value="Unassembled WGS sequence"/>
</dbReference>
<feature type="region of interest" description="Disordered" evidence="1">
    <location>
        <begin position="1"/>
        <end position="44"/>
    </location>
</feature>
<proteinExistence type="predicted"/>
<keyword evidence="3" id="KW-1185">Reference proteome</keyword>
<dbReference type="AlphaFoldDB" id="A0A1Y1X5W0"/>
<accession>A0A1Y1X5W0</accession>
<evidence type="ECO:0000313" key="3">
    <source>
        <dbReference type="Proteomes" id="UP000193944"/>
    </source>
</evidence>
<reference evidence="2 3" key="1">
    <citation type="submission" date="2016-08" db="EMBL/GenBank/DDBJ databases">
        <title>A Parts List for Fungal Cellulosomes Revealed by Comparative Genomics.</title>
        <authorList>
            <consortium name="DOE Joint Genome Institute"/>
            <person name="Haitjema C.H."/>
            <person name="Gilmore S.P."/>
            <person name="Henske J.K."/>
            <person name="Solomon K.V."/>
            <person name="De Groot R."/>
            <person name="Kuo A."/>
            <person name="Mondo S.J."/>
            <person name="Salamov A.A."/>
            <person name="Labutti K."/>
            <person name="Zhao Z."/>
            <person name="Chiniquy J."/>
            <person name="Barry K."/>
            <person name="Brewer H.M."/>
            <person name="Purvine S.O."/>
            <person name="Wright A.T."/>
            <person name="Boxma B."/>
            <person name="Van Alen T."/>
            <person name="Hackstein J.H."/>
            <person name="Baker S.E."/>
            <person name="Grigoriev I.V."/>
            <person name="O'Malley M.A."/>
        </authorList>
    </citation>
    <scope>NUCLEOTIDE SEQUENCE [LARGE SCALE GENOMIC DNA]</scope>
    <source>
        <strain evidence="2 3">S4</strain>
    </source>
</reference>
<evidence type="ECO:0008006" key="4">
    <source>
        <dbReference type="Google" id="ProtNLM"/>
    </source>
</evidence>
<comment type="caution">
    <text evidence="2">The sequence shown here is derived from an EMBL/GenBank/DDBJ whole genome shotgun (WGS) entry which is preliminary data.</text>
</comment>
<dbReference type="EMBL" id="MCFG01000124">
    <property type="protein sequence ID" value="ORX81201.1"/>
    <property type="molecule type" value="Genomic_DNA"/>
</dbReference>
<name>A0A1Y1X5W0_9FUNG</name>
<gene>
    <name evidence="2" type="ORF">BCR32DRAFT_268416</name>
</gene>
<reference evidence="2 3" key="2">
    <citation type="submission" date="2016-08" db="EMBL/GenBank/DDBJ databases">
        <title>Pervasive Adenine N6-methylation of Active Genes in Fungi.</title>
        <authorList>
            <consortium name="DOE Joint Genome Institute"/>
            <person name="Mondo S.J."/>
            <person name="Dannebaum R.O."/>
            <person name="Kuo R.C."/>
            <person name="Labutti K."/>
            <person name="Haridas S."/>
            <person name="Kuo A."/>
            <person name="Salamov A."/>
            <person name="Ahrendt S.R."/>
            <person name="Lipzen A."/>
            <person name="Sullivan W."/>
            <person name="Andreopoulos W.B."/>
            <person name="Clum A."/>
            <person name="Lindquist E."/>
            <person name="Daum C."/>
            <person name="Ramamoorthy G.K."/>
            <person name="Gryganskyi A."/>
            <person name="Culley D."/>
            <person name="Magnuson J.K."/>
            <person name="James T.Y."/>
            <person name="O'Malley M.A."/>
            <person name="Stajich J.E."/>
            <person name="Spatafora J.W."/>
            <person name="Visel A."/>
            <person name="Grigoriev I.V."/>
        </authorList>
    </citation>
    <scope>NUCLEOTIDE SEQUENCE [LARGE SCALE GENOMIC DNA]</scope>
    <source>
        <strain evidence="2 3">S4</strain>
    </source>
</reference>
<protein>
    <recommendedName>
        <fullName evidence="4">Sfi1 spindle body domain-containing protein</fullName>
    </recommendedName>
</protein>
<dbReference type="OrthoDB" id="2160179at2759"/>
<sequence>MEKRNQAILERKRQSEQRRKEKEERLKKQKDEEEKKREQEKKLEIQRERQKRIEERKKAKLEQIEKEKRREKFLKEIAKAKNHYNKTLIFNYGLKPWKQYSKMVKYDEYNSKEIYINKKKKCFFTIWHEKILNKQNEDEYKATNHYRKKCLKKYFTIYFNLYEERLIELDYCDKLYYINIRKTAWNQWILQHKKKQEEETIRQQKLEKIADDYAAKYIPKRFLRNWIAYYRNKKDEQWHEYRKELLRGKVRQWLSHSSLNTQNNCQ</sequence>